<dbReference type="Proteomes" id="UP000029964">
    <property type="component" value="Unassembled WGS sequence"/>
</dbReference>
<dbReference type="HOGENOM" id="CLU_2359195_0_0_1"/>
<dbReference type="EMBL" id="JPKY01000014">
    <property type="protein sequence ID" value="KFH46887.1"/>
    <property type="molecule type" value="Genomic_DNA"/>
</dbReference>
<comment type="caution">
    <text evidence="1">The sequence shown here is derived from an EMBL/GenBank/DDBJ whole genome shotgun (WGS) entry which is preliminary data.</text>
</comment>
<evidence type="ECO:0000313" key="1">
    <source>
        <dbReference type="EMBL" id="KFH46887.1"/>
    </source>
</evidence>
<name>A0A086TC05_HAPC1</name>
<protein>
    <submittedName>
        <fullName evidence="1">Uncharacterized protein</fullName>
    </submittedName>
</protein>
<keyword evidence="2" id="KW-1185">Reference proteome</keyword>
<evidence type="ECO:0000313" key="2">
    <source>
        <dbReference type="Proteomes" id="UP000029964"/>
    </source>
</evidence>
<sequence length="96" mass="11054">MSSFQGDLYSNLEHMPNNRGHLYSNPKLLPSNPECLSNGLRPLLSLKFRLASLWWSIRGPPSGLNHLPDRLFKMGRLHRPGTPTCRQFQTCLLRRI</sequence>
<proteinExistence type="predicted"/>
<organism evidence="1 2">
    <name type="scientific">Hapsidospora chrysogenum (strain ATCC 11550 / CBS 779.69 / DSM 880 / IAM 14645 / JCM 23072 / IMI 49137)</name>
    <name type="common">Acremonium chrysogenum</name>
    <dbReference type="NCBI Taxonomy" id="857340"/>
    <lineage>
        <taxon>Eukaryota</taxon>
        <taxon>Fungi</taxon>
        <taxon>Dikarya</taxon>
        <taxon>Ascomycota</taxon>
        <taxon>Pezizomycotina</taxon>
        <taxon>Sordariomycetes</taxon>
        <taxon>Hypocreomycetidae</taxon>
        <taxon>Hypocreales</taxon>
        <taxon>Bionectriaceae</taxon>
        <taxon>Hapsidospora</taxon>
    </lineage>
</organism>
<accession>A0A086TC05</accession>
<reference evidence="2" key="1">
    <citation type="journal article" date="2014" name="Genome Announc.">
        <title>Genome sequence and annotation of Acremonium chrysogenum, producer of the beta-lactam antibiotic cephalosporin C.</title>
        <authorList>
            <person name="Terfehr D."/>
            <person name="Dahlmann T.A."/>
            <person name="Specht T."/>
            <person name="Zadra I."/>
            <person name="Kuernsteiner H."/>
            <person name="Kueck U."/>
        </authorList>
    </citation>
    <scope>NUCLEOTIDE SEQUENCE [LARGE SCALE GENOMIC DNA]</scope>
    <source>
        <strain evidence="2">ATCC 11550 / CBS 779.69 / DSM 880 / IAM 14645 / JCM 23072 / IMI 49137</strain>
    </source>
</reference>
<gene>
    <name evidence="1" type="ORF">ACRE_022010</name>
</gene>
<dbReference type="AlphaFoldDB" id="A0A086TC05"/>